<feature type="domain" description="CAAX prenyl protease 2/Lysostaphin resistance protein A-like" evidence="2">
    <location>
        <begin position="118"/>
        <end position="203"/>
    </location>
</feature>
<organism evidence="3 4">
    <name type="scientific">Clostridium fallax</name>
    <dbReference type="NCBI Taxonomy" id="1533"/>
    <lineage>
        <taxon>Bacteria</taxon>
        <taxon>Bacillati</taxon>
        <taxon>Bacillota</taxon>
        <taxon>Clostridia</taxon>
        <taxon>Eubacteriales</taxon>
        <taxon>Clostridiaceae</taxon>
        <taxon>Clostridium</taxon>
    </lineage>
</organism>
<evidence type="ECO:0000259" key="2">
    <source>
        <dbReference type="Pfam" id="PF02517"/>
    </source>
</evidence>
<evidence type="ECO:0000313" key="3">
    <source>
        <dbReference type="EMBL" id="SHF09470.1"/>
    </source>
</evidence>
<dbReference type="GO" id="GO:0004175">
    <property type="term" value="F:endopeptidase activity"/>
    <property type="evidence" value="ECO:0007669"/>
    <property type="project" value="UniProtKB-ARBA"/>
</dbReference>
<feature type="transmembrane region" description="Helical" evidence="1">
    <location>
        <begin position="7"/>
        <end position="30"/>
    </location>
</feature>
<feature type="transmembrane region" description="Helical" evidence="1">
    <location>
        <begin position="114"/>
        <end position="132"/>
    </location>
</feature>
<feature type="transmembrane region" description="Helical" evidence="1">
    <location>
        <begin position="232"/>
        <end position="257"/>
    </location>
</feature>
<dbReference type="GO" id="GO:0080120">
    <property type="term" value="P:CAAX-box protein maturation"/>
    <property type="evidence" value="ECO:0007669"/>
    <property type="project" value="UniProtKB-ARBA"/>
</dbReference>
<keyword evidence="1" id="KW-0472">Membrane</keyword>
<dbReference type="InterPro" id="IPR003675">
    <property type="entry name" value="Rce1/LyrA-like_dom"/>
</dbReference>
<keyword evidence="4" id="KW-1185">Reference proteome</keyword>
<dbReference type="Proteomes" id="UP000184035">
    <property type="component" value="Unassembled WGS sequence"/>
</dbReference>
<name>A0A1M4YUM4_9CLOT</name>
<dbReference type="Pfam" id="PF02517">
    <property type="entry name" value="Rce1-like"/>
    <property type="match status" value="1"/>
</dbReference>
<gene>
    <name evidence="3" type="ORF">SAMN05443638_13221</name>
</gene>
<dbReference type="EMBL" id="FQVM01000032">
    <property type="protein sequence ID" value="SHF09470.1"/>
    <property type="molecule type" value="Genomic_DNA"/>
</dbReference>
<accession>A0A1M4YUM4</accession>
<feature type="transmembrane region" description="Helical" evidence="1">
    <location>
        <begin position="36"/>
        <end position="58"/>
    </location>
</feature>
<reference evidence="3 4" key="1">
    <citation type="submission" date="2016-11" db="EMBL/GenBank/DDBJ databases">
        <authorList>
            <person name="Jaros S."/>
            <person name="Januszkiewicz K."/>
            <person name="Wedrychowicz H."/>
        </authorList>
    </citation>
    <scope>NUCLEOTIDE SEQUENCE [LARGE SCALE GENOMIC DNA]</scope>
    <source>
        <strain evidence="3 4">DSM 2631</strain>
    </source>
</reference>
<keyword evidence="1" id="KW-1133">Transmembrane helix</keyword>
<dbReference type="STRING" id="1533.SAMN05443638_13221"/>
<evidence type="ECO:0000313" key="4">
    <source>
        <dbReference type="Proteomes" id="UP000184035"/>
    </source>
</evidence>
<feature type="transmembrane region" description="Helical" evidence="1">
    <location>
        <begin position="153"/>
        <end position="185"/>
    </location>
</feature>
<dbReference type="RefSeq" id="WP_072897468.1">
    <property type="nucleotide sequence ID" value="NZ_FQVM01000032.1"/>
</dbReference>
<keyword evidence="1" id="KW-0812">Transmembrane</keyword>
<sequence>MNKVLRANTYFLIILLLEILGPMILAPIFLNLKLPLIGALVLNHIIIFIIPAIIYFIVTKESVKDTLRLNPISFNEGALAVLIGILSQPILIFLSTITSFFFRNDTAIVMNEMSSAPYIILLLAVAVMPAITEEITLRGIILKGYDKKSKIKAAIVIGFMFGMFHLTTSQFLYTALLGGVFAYMVRTSNSIFVASIAHFTINGLQVTIQKLSGTVSTDSIIEASNTILNFPIWMKVGIGAFWAVIAILFTFFIFIAIKKLKKLANKRGVVDTYYREEENVKDRIFDISFILSIIVYFLYMTIFI</sequence>
<feature type="transmembrane region" description="Helical" evidence="1">
    <location>
        <begin position="79"/>
        <end position="102"/>
    </location>
</feature>
<protein>
    <recommendedName>
        <fullName evidence="2">CAAX prenyl protease 2/Lysostaphin resistance protein A-like domain-containing protein</fullName>
    </recommendedName>
</protein>
<feature type="transmembrane region" description="Helical" evidence="1">
    <location>
        <begin position="284"/>
        <end position="302"/>
    </location>
</feature>
<evidence type="ECO:0000256" key="1">
    <source>
        <dbReference type="SAM" id="Phobius"/>
    </source>
</evidence>
<proteinExistence type="predicted"/>
<dbReference type="AlphaFoldDB" id="A0A1M4YUM4"/>
<dbReference type="OrthoDB" id="2035856at2"/>